<dbReference type="EMBL" id="RTRY01000028">
    <property type="protein sequence ID" value="MJX49206.1"/>
    <property type="molecule type" value="Genomic_DNA"/>
</dbReference>
<sequence>MSITSDFLKRVDEAPPAWSDNIIAERNINKYQKYSQFVRRAYWTDSGSINVFCIRGTDHTDYQGLTWREFLHRGRRMDINIRLLETNPSYYLGTEVKKPAMHYVSYNGLDWYVGSDGNHRSCLARFLFYEKGLTYLHGVSLRHYEFDDALLSVYAELQAERLCQQQAGLYWEIDLHSETLGREDTPGWKIDHFSPGFTLRLVGGLQGGDQVPESLRRVTVRQADEGRVLFQQIQSLRQMQIKPVTGANWLNRWFRRGAK</sequence>
<dbReference type="Proteomes" id="UP000885264">
    <property type="component" value="Unassembled WGS sequence"/>
</dbReference>
<organism evidence="1">
    <name type="scientific">Salmonella enterica</name>
    <name type="common">Salmonella choleraesuis</name>
    <dbReference type="NCBI Taxonomy" id="28901"/>
    <lineage>
        <taxon>Bacteria</taxon>
        <taxon>Pseudomonadati</taxon>
        <taxon>Pseudomonadota</taxon>
        <taxon>Gammaproteobacteria</taxon>
        <taxon>Enterobacterales</taxon>
        <taxon>Enterobacteriaceae</taxon>
        <taxon>Salmonella</taxon>
    </lineage>
</organism>
<reference evidence="1" key="1">
    <citation type="submission" date="2018-07" db="EMBL/GenBank/DDBJ databases">
        <authorList>
            <consortium name="GenomeTrakr network: Whole genome sequencing for foodborne pathogen traceback"/>
        </authorList>
    </citation>
    <scope>NUCLEOTIDE SEQUENCE [LARGE SCALE GENOMIC DNA]</scope>
    <source>
        <strain evidence="1">FDA00013282</strain>
    </source>
</reference>
<evidence type="ECO:0000313" key="1">
    <source>
        <dbReference type="EMBL" id="MJX49206.1"/>
    </source>
</evidence>
<gene>
    <name evidence="1" type="ORF">DTA53_20685</name>
</gene>
<protein>
    <submittedName>
        <fullName evidence="1">Uncharacterized protein</fullName>
    </submittedName>
</protein>
<dbReference type="AlphaFoldDB" id="A0A3R0Q4F2"/>
<comment type="caution">
    <text evidence="1">The sequence shown here is derived from an EMBL/GenBank/DDBJ whole genome shotgun (WGS) entry which is preliminary data.</text>
</comment>
<name>A0A3R0Q4F2_SALER</name>
<accession>A0A3R0Q4F2</accession>
<proteinExistence type="predicted"/>